<evidence type="ECO:0000313" key="14">
    <source>
        <dbReference type="EMBL" id="TCK58867.1"/>
    </source>
</evidence>
<keyword evidence="10 12" id="KW-0289">Folate biosynthesis</keyword>
<comment type="cofactor">
    <cofactor evidence="2 12">
        <name>Mg(2+)</name>
        <dbReference type="ChEBI" id="CHEBI:18420"/>
    </cofactor>
</comment>
<evidence type="ECO:0000256" key="3">
    <source>
        <dbReference type="ARBA" id="ARBA00004763"/>
    </source>
</evidence>
<dbReference type="GO" id="GO:0046656">
    <property type="term" value="P:folic acid biosynthetic process"/>
    <property type="evidence" value="ECO:0007669"/>
    <property type="project" value="UniProtKB-KW"/>
</dbReference>
<organism evidence="14 15">
    <name type="scientific">Celerinatantimonas diazotrophica</name>
    <dbReference type="NCBI Taxonomy" id="412034"/>
    <lineage>
        <taxon>Bacteria</taxon>
        <taxon>Pseudomonadati</taxon>
        <taxon>Pseudomonadota</taxon>
        <taxon>Gammaproteobacteria</taxon>
        <taxon>Celerinatantimonadaceae</taxon>
        <taxon>Celerinatantimonas</taxon>
    </lineage>
</organism>
<dbReference type="PROSITE" id="PS00793">
    <property type="entry name" value="DHPS_2"/>
    <property type="match status" value="1"/>
</dbReference>
<dbReference type="PROSITE" id="PS50972">
    <property type="entry name" value="PTERIN_BINDING"/>
    <property type="match status" value="1"/>
</dbReference>
<dbReference type="GO" id="GO:0046654">
    <property type="term" value="P:tetrahydrofolate biosynthetic process"/>
    <property type="evidence" value="ECO:0007669"/>
    <property type="project" value="UniProtKB-UniPathway"/>
</dbReference>
<dbReference type="Pfam" id="PF00809">
    <property type="entry name" value="Pterin_bind"/>
    <property type="match status" value="1"/>
</dbReference>
<dbReference type="Proteomes" id="UP000295565">
    <property type="component" value="Unassembled WGS sequence"/>
</dbReference>
<dbReference type="InterPro" id="IPR011005">
    <property type="entry name" value="Dihydropteroate_synth-like_sf"/>
</dbReference>
<dbReference type="InterPro" id="IPR045031">
    <property type="entry name" value="DHP_synth-like"/>
</dbReference>
<sequence>MKLTIAGKVYHRPMVMGILNCTPDSFSDGGRYLAEDKAIEHARAMIKDGADIIDIGGESTRPGSAEVCIEEELNRTIGPIKAIKQELGCLVSIDTRHALVMTKACEAGADLINDINALNEPGAIDAAVQADVAVCLMHMQGQPETMQNSPCYNNILSEVINYLNNRAQIAIAAGVKPENIILDPGFGFGKNVEHNFSMLRHLEDFQTLGYPLLVGVSRKSMFGKLLNRAVDERLAASLAGACIAAMKGAAILRVHDVRETADVLKVTYHSMDHE</sequence>
<dbReference type="RefSeq" id="WP_207907507.1">
    <property type="nucleotide sequence ID" value="NZ_OU594967.1"/>
</dbReference>
<evidence type="ECO:0000256" key="1">
    <source>
        <dbReference type="ARBA" id="ARBA00000012"/>
    </source>
</evidence>
<dbReference type="GO" id="GO:0005829">
    <property type="term" value="C:cytosol"/>
    <property type="evidence" value="ECO:0007669"/>
    <property type="project" value="TreeGrafter"/>
</dbReference>
<evidence type="ECO:0000256" key="6">
    <source>
        <dbReference type="ARBA" id="ARBA00016919"/>
    </source>
</evidence>
<evidence type="ECO:0000256" key="7">
    <source>
        <dbReference type="ARBA" id="ARBA00022679"/>
    </source>
</evidence>
<dbReference type="UniPathway" id="UPA00077">
    <property type="reaction ID" value="UER00156"/>
</dbReference>
<evidence type="ECO:0000256" key="2">
    <source>
        <dbReference type="ARBA" id="ARBA00001946"/>
    </source>
</evidence>
<evidence type="ECO:0000256" key="10">
    <source>
        <dbReference type="ARBA" id="ARBA00022909"/>
    </source>
</evidence>
<feature type="domain" description="Pterin-binding" evidence="13">
    <location>
        <begin position="13"/>
        <end position="265"/>
    </location>
</feature>
<proteinExistence type="inferred from homology"/>
<comment type="similarity">
    <text evidence="4 12">Belongs to the DHPS family.</text>
</comment>
<evidence type="ECO:0000256" key="5">
    <source>
        <dbReference type="ARBA" id="ARBA00012458"/>
    </source>
</evidence>
<dbReference type="PROSITE" id="PS00792">
    <property type="entry name" value="DHPS_1"/>
    <property type="match status" value="1"/>
</dbReference>
<keyword evidence="9 12" id="KW-0460">Magnesium</keyword>
<evidence type="ECO:0000256" key="11">
    <source>
        <dbReference type="ARBA" id="ARBA00030193"/>
    </source>
</evidence>
<dbReference type="GO" id="GO:0046872">
    <property type="term" value="F:metal ion binding"/>
    <property type="evidence" value="ECO:0007669"/>
    <property type="project" value="UniProtKB-KW"/>
</dbReference>
<dbReference type="PANTHER" id="PTHR20941">
    <property type="entry name" value="FOLATE SYNTHESIS PROTEINS"/>
    <property type="match status" value="1"/>
</dbReference>
<evidence type="ECO:0000259" key="13">
    <source>
        <dbReference type="PROSITE" id="PS50972"/>
    </source>
</evidence>
<comment type="caution">
    <text evidence="14">The sequence shown here is derived from an EMBL/GenBank/DDBJ whole genome shotgun (WGS) entry which is preliminary data.</text>
</comment>
<keyword evidence="7 12" id="KW-0808">Transferase</keyword>
<comment type="catalytic activity">
    <reaction evidence="1">
        <text>(7,8-dihydropterin-6-yl)methyl diphosphate + 4-aminobenzoate = 7,8-dihydropteroate + diphosphate</text>
        <dbReference type="Rhea" id="RHEA:19949"/>
        <dbReference type="ChEBI" id="CHEBI:17836"/>
        <dbReference type="ChEBI" id="CHEBI:17839"/>
        <dbReference type="ChEBI" id="CHEBI:33019"/>
        <dbReference type="ChEBI" id="CHEBI:72950"/>
        <dbReference type="EC" id="2.5.1.15"/>
    </reaction>
</comment>
<comment type="pathway">
    <text evidence="3 12">Cofactor biosynthesis; tetrahydrofolate biosynthesis; 7,8-dihydrofolate from 2-amino-4-hydroxy-6-hydroxymethyl-7,8-dihydropteridine diphosphate and 4-aminobenzoate: step 1/2.</text>
</comment>
<name>A0A4R1K4L8_9GAMM</name>
<evidence type="ECO:0000256" key="8">
    <source>
        <dbReference type="ARBA" id="ARBA00022723"/>
    </source>
</evidence>
<protein>
    <recommendedName>
        <fullName evidence="6 12">Dihydropteroate synthase</fullName>
        <shortName evidence="12">DHPS</shortName>
        <ecNumber evidence="5 12">2.5.1.15</ecNumber>
    </recommendedName>
    <alternativeName>
        <fullName evidence="11 12">Dihydropteroate pyrophosphorylase</fullName>
    </alternativeName>
</protein>
<dbReference type="GO" id="GO:0004156">
    <property type="term" value="F:dihydropteroate synthase activity"/>
    <property type="evidence" value="ECO:0007669"/>
    <property type="project" value="UniProtKB-EC"/>
</dbReference>
<dbReference type="FunFam" id="3.20.20.20:FF:000006">
    <property type="entry name" value="Dihydropteroate synthase"/>
    <property type="match status" value="1"/>
</dbReference>
<evidence type="ECO:0000256" key="12">
    <source>
        <dbReference type="RuleBase" id="RU361205"/>
    </source>
</evidence>
<dbReference type="Gene3D" id="3.20.20.20">
    <property type="entry name" value="Dihydropteroate synthase-like"/>
    <property type="match status" value="1"/>
</dbReference>
<evidence type="ECO:0000256" key="4">
    <source>
        <dbReference type="ARBA" id="ARBA00009503"/>
    </source>
</evidence>
<dbReference type="EMBL" id="SMGD01000011">
    <property type="protein sequence ID" value="TCK58867.1"/>
    <property type="molecule type" value="Genomic_DNA"/>
</dbReference>
<evidence type="ECO:0000256" key="9">
    <source>
        <dbReference type="ARBA" id="ARBA00022842"/>
    </source>
</evidence>
<dbReference type="CDD" id="cd00739">
    <property type="entry name" value="DHPS"/>
    <property type="match status" value="1"/>
</dbReference>
<reference evidence="14 15" key="1">
    <citation type="submission" date="2019-03" db="EMBL/GenBank/DDBJ databases">
        <title>Genomic Encyclopedia of Type Strains, Phase IV (KMG-IV): sequencing the most valuable type-strain genomes for metagenomic binning, comparative biology and taxonomic classification.</title>
        <authorList>
            <person name="Goeker M."/>
        </authorList>
    </citation>
    <scope>NUCLEOTIDE SEQUENCE [LARGE SCALE GENOMIC DNA]</scope>
    <source>
        <strain evidence="14 15">DSM 18577</strain>
    </source>
</reference>
<dbReference type="EC" id="2.5.1.15" evidence="5 12"/>
<dbReference type="NCBIfam" id="TIGR01496">
    <property type="entry name" value="DHPS"/>
    <property type="match status" value="1"/>
</dbReference>
<dbReference type="InterPro" id="IPR006390">
    <property type="entry name" value="DHP_synth_dom"/>
</dbReference>
<dbReference type="SUPFAM" id="SSF51717">
    <property type="entry name" value="Dihydropteroate synthetase-like"/>
    <property type="match status" value="1"/>
</dbReference>
<dbReference type="InterPro" id="IPR000489">
    <property type="entry name" value="Pterin-binding_dom"/>
</dbReference>
<comment type="function">
    <text evidence="12">Catalyzes the condensation of para-aminobenzoate (pABA) with 6-hydroxymethyl-7,8-dihydropterin diphosphate (DHPt-PP) to form 7,8-dihydropteroate (H2Pte), the immediate precursor of folate derivatives.</text>
</comment>
<keyword evidence="8 12" id="KW-0479">Metal-binding</keyword>
<evidence type="ECO:0000313" key="15">
    <source>
        <dbReference type="Proteomes" id="UP000295565"/>
    </source>
</evidence>
<dbReference type="PANTHER" id="PTHR20941:SF1">
    <property type="entry name" value="FOLIC ACID SYNTHESIS PROTEIN FOL1"/>
    <property type="match status" value="1"/>
</dbReference>
<dbReference type="AlphaFoldDB" id="A0A4R1K4L8"/>
<keyword evidence="15" id="KW-1185">Reference proteome</keyword>
<accession>A0A4R1K4L8</accession>
<gene>
    <name evidence="14" type="ORF">EV690_1022</name>
</gene>